<dbReference type="InterPro" id="IPR029064">
    <property type="entry name" value="Ribosomal_eL30-like_sf"/>
</dbReference>
<dbReference type="Gene3D" id="3.30.1330.30">
    <property type="match status" value="1"/>
</dbReference>
<dbReference type="GO" id="GO:0008168">
    <property type="term" value="F:methyltransferase activity"/>
    <property type="evidence" value="ECO:0007669"/>
    <property type="project" value="UniProtKB-KW"/>
</dbReference>
<evidence type="ECO:0000256" key="3">
    <source>
        <dbReference type="ARBA" id="ARBA00022679"/>
    </source>
</evidence>
<evidence type="ECO:0000256" key="1">
    <source>
        <dbReference type="ARBA" id="ARBA00007228"/>
    </source>
</evidence>
<dbReference type="InterPro" id="IPR001537">
    <property type="entry name" value="SpoU_MeTrfase"/>
</dbReference>
<proteinExistence type="inferred from homology"/>
<evidence type="ECO:0000256" key="2">
    <source>
        <dbReference type="ARBA" id="ARBA00022603"/>
    </source>
</evidence>
<evidence type="ECO:0000313" key="5">
    <source>
        <dbReference type="EMBL" id="MEQ2563136.1"/>
    </source>
</evidence>
<protein>
    <submittedName>
        <fullName evidence="5">RNA methyltransferase</fullName>
    </submittedName>
</protein>
<name>A0ABV1HLD5_9FIRM</name>
<dbReference type="Gene3D" id="3.40.1280.10">
    <property type="match status" value="1"/>
</dbReference>
<dbReference type="SUPFAM" id="SSF75217">
    <property type="entry name" value="alpha/beta knot"/>
    <property type="match status" value="1"/>
</dbReference>
<comment type="similarity">
    <text evidence="1">Belongs to the class IV-like SAM-binding methyltransferase superfamily. RNA methyltransferase TrmH family.</text>
</comment>
<accession>A0ABV1HLD5</accession>
<evidence type="ECO:0000259" key="4">
    <source>
        <dbReference type="SMART" id="SM00967"/>
    </source>
</evidence>
<gene>
    <name evidence="5" type="ORF">WMO41_08165</name>
</gene>
<keyword evidence="3" id="KW-0808">Transferase</keyword>
<evidence type="ECO:0000313" key="6">
    <source>
        <dbReference type="Proteomes" id="UP001437460"/>
    </source>
</evidence>
<dbReference type="InterPro" id="IPR013123">
    <property type="entry name" value="SpoU_subst-bd"/>
</dbReference>
<dbReference type="CDD" id="cd18095">
    <property type="entry name" value="SpoU-like_rRNA-MTase"/>
    <property type="match status" value="1"/>
</dbReference>
<organism evidence="5 6">
    <name type="scientific">Ventrimonas faecis</name>
    <dbReference type="NCBI Taxonomy" id="3133170"/>
    <lineage>
        <taxon>Bacteria</taxon>
        <taxon>Bacillati</taxon>
        <taxon>Bacillota</taxon>
        <taxon>Clostridia</taxon>
        <taxon>Lachnospirales</taxon>
        <taxon>Lachnospiraceae</taxon>
        <taxon>Ventrimonas</taxon>
    </lineage>
</organism>
<dbReference type="InterPro" id="IPR029028">
    <property type="entry name" value="Alpha/beta_knot_MTases"/>
</dbReference>
<dbReference type="GO" id="GO:0032259">
    <property type="term" value="P:methylation"/>
    <property type="evidence" value="ECO:0007669"/>
    <property type="project" value="UniProtKB-KW"/>
</dbReference>
<dbReference type="Proteomes" id="UP001437460">
    <property type="component" value="Unassembled WGS sequence"/>
</dbReference>
<dbReference type="SMART" id="SM00967">
    <property type="entry name" value="SpoU_sub_bind"/>
    <property type="match status" value="1"/>
</dbReference>
<sequence length="266" mass="29502">MISSTTNKQVKFVNALVKKAKTRREEDLFVAEGLRMCSEIPKDRIHTLYISEAFSKTKECKALRESVKHIELVTDEVFKSLSDTQSPQGILALVKQYHYTLDEVAGASQKTGKPALLMVLETIQDPGNLGTILRAGEGAGVTGVVMDANTADIYNPKVIRSTMGSVLRMPFVYVENLHETLKELKQRKIRLFAAHLKGKNAYDLEDYTGDTAFLIGNEANGLTEETAAMADTYVRIPMEGRVESLNAAVASSVLMFEAARQRRNQK</sequence>
<dbReference type="PANTHER" id="PTHR43191">
    <property type="entry name" value="RRNA METHYLTRANSFERASE 3"/>
    <property type="match status" value="1"/>
</dbReference>
<dbReference type="EMBL" id="JBBMFJ010000014">
    <property type="protein sequence ID" value="MEQ2563136.1"/>
    <property type="molecule type" value="Genomic_DNA"/>
</dbReference>
<dbReference type="Pfam" id="PF22435">
    <property type="entry name" value="MRM3-like_sub_bind"/>
    <property type="match status" value="1"/>
</dbReference>
<comment type="caution">
    <text evidence="5">The sequence shown here is derived from an EMBL/GenBank/DDBJ whole genome shotgun (WGS) entry which is preliminary data.</text>
</comment>
<keyword evidence="6" id="KW-1185">Reference proteome</keyword>
<keyword evidence="2 5" id="KW-0489">Methyltransferase</keyword>
<dbReference type="InterPro" id="IPR029026">
    <property type="entry name" value="tRNA_m1G_MTases_N"/>
</dbReference>
<dbReference type="SUPFAM" id="SSF55315">
    <property type="entry name" value="L30e-like"/>
    <property type="match status" value="1"/>
</dbReference>
<dbReference type="RefSeq" id="WP_349229336.1">
    <property type="nucleotide sequence ID" value="NZ_JBBMFJ010000014.1"/>
</dbReference>
<reference evidence="5 6" key="1">
    <citation type="submission" date="2024-03" db="EMBL/GenBank/DDBJ databases">
        <title>Human intestinal bacterial collection.</title>
        <authorList>
            <person name="Pauvert C."/>
            <person name="Hitch T.C.A."/>
            <person name="Clavel T."/>
        </authorList>
    </citation>
    <scope>NUCLEOTIDE SEQUENCE [LARGE SCALE GENOMIC DNA]</scope>
    <source>
        <strain evidence="5 6">CLA-AP-H27</strain>
    </source>
</reference>
<dbReference type="InterPro" id="IPR051259">
    <property type="entry name" value="rRNA_Methyltransferase"/>
</dbReference>
<dbReference type="Pfam" id="PF00588">
    <property type="entry name" value="SpoU_methylase"/>
    <property type="match status" value="1"/>
</dbReference>
<feature type="domain" description="RNA 2-O ribose methyltransferase substrate binding" evidence="4">
    <location>
        <begin position="30"/>
        <end position="100"/>
    </location>
</feature>
<dbReference type="PANTHER" id="PTHR43191:SF2">
    <property type="entry name" value="RRNA METHYLTRANSFERASE 3, MITOCHONDRIAL"/>
    <property type="match status" value="1"/>
</dbReference>
<dbReference type="InterPro" id="IPR053888">
    <property type="entry name" value="MRM3-like_sub_bind"/>
</dbReference>